<geneLocation type="plasmid" evidence="1">
    <name>unnamed</name>
</geneLocation>
<organism evidence="1">
    <name type="scientific">Enterobacter sp. HP19</name>
    <dbReference type="NCBI Taxonomy" id="1811975"/>
    <lineage>
        <taxon>Bacteria</taxon>
        <taxon>Pseudomonadati</taxon>
        <taxon>Pseudomonadota</taxon>
        <taxon>Gammaproteobacteria</taxon>
        <taxon>Enterobacterales</taxon>
        <taxon>Enterobacteriaceae</taxon>
        <taxon>Enterobacter</taxon>
    </lineage>
</organism>
<protein>
    <submittedName>
        <fullName evidence="1">Uncharacterized protein</fullName>
    </submittedName>
</protein>
<sequence length="48" mass="5408">MLPAKLDGLTTVSQWRGNETGSGQSRYRKLAICRTRRPERGESCSKLL</sequence>
<keyword evidence="1" id="KW-0614">Plasmid</keyword>
<proteinExistence type="predicted"/>
<evidence type="ECO:0000313" key="1">
    <source>
        <dbReference type="EMBL" id="ATZ71582.1"/>
    </source>
</evidence>
<dbReference type="EMBL" id="MF957312">
    <property type="protein sequence ID" value="ATZ71582.1"/>
    <property type="molecule type" value="Genomic_DNA"/>
</dbReference>
<accession>A0A2H4UE88</accession>
<dbReference type="AlphaFoldDB" id="A0A2H4UE88"/>
<reference evidence="1" key="1">
    <citation type="submission" date="2017-09" db="EMBL/GenBank/DDBJ databases">
        <title>Bacteria from fildes peninsula of king george island (maritime Antarctica), carry class 1 integrons and antibiotic resistance cassettes in conjugative plasmids.</title>
        <authorList>
            <person name="Antelo V.B."/>
            <person name="Batista S.B."/>
            <person name="Guerout A.M."/>
            <person name="Mazel D."/>
            <person name="Romero V."/>
            <person name="Sotelo Silveira J."/>
        </authorList>
    </citation>
    <scope>NUCLEOTIDE SEQUENCE</scope>
    <source>
        <strain evidence="1">HP19</strain>
        <plasmid evidence="1">unnamed</plasmid>
    </source>
</reference>
<name>A0A2H4UE88_9ENTR</name>